<feature type="compositionally biased region" description="Basic and acidic residues" evidence="3">
    <location>
        <begin position="165"/>
        <end position="183"/>
    </location>
</feature>
<feature type="region of interest" description="Disordered" evidence="3">
    <location>
        <begin position="257"/>
        <end position="282"/>
    </location>
</feature>
<dbReference type="GO" id="GO:0003677">
    <property type="term" value="F:DNA binding"/>
    <property type="evidence" value="ECO:0007669"/>
    <property type="project" value="UniProtKB-UniRule"/>
</dbReference>
<protein>
    <submittedName>
        <fullName evidence="5">11037_t:CDS:1</fullName>
    </submittedName>
</protein>
<keyword evidence="2" id="KW-0539">Nucleus</keyword>
<dbReference type="Proteomes" id="UP000789706">
    <property type="component" value="Unassembled WGS sequence"/>
</dbReference>
<dbReference type="Gene3D" id="1.10.30.10">
    <property type="entry name" value="High mobility group box domain"/>
    <property type="match status" value="1"/>
</dbReference>
<sequence>MEEKNKRSFKPVLKTTKTSIPFDASSSSTIPEQPLIEIRSIPKTINVSTQKRQKIQKVLDGQVKKITSPRKKKIVSDISIPIIESGESNPSEVTTLQAESSIVVTQPSCLVNSLSLKGNVDNGQSSTSVAQESTITASLPPEKTSKKRKNKVAALTDNVNNGGEVESKSRRTRKPKEPKDPNAPKKPANSYLFFSMIKRNEIKDKNPDVDAKKIVALIGEAWRKLSEDEKKPYKEMVETAKKKYEEDLKVYNASINKNPFVDNTNNKNKNQASTSRDQKELSQSLVPTHNLIEPIEPSITLCNQQNDLLQISSSQVLSLVGGVSLLDFQYQNMEIFDDYFIQYLNPNIHISTTILPSFEKNIREYSDNQNIFRNFSMTQGEQQIQNVRQDLLHCQPYEPPTIVQPDRNTNLFLFSTGERTLELNRETILSNAIPHYDSNSFNASIVHQTSTENSLLCQSFKPILENKTEKNHESISDGQNVNNSSPVIIHSQERDSVNLLFQAFEPPPPPPNINNKTAENSSDSWYQNSHRIQYLMASPTSAHQYTRDAAIFQGYQEMSNAPHHQNQMAQEMTTHQQTTHEIIDSNITKSNFSQYLHQQDASQGEELSIMSNPQLMNNFYTS</sequence>
<dbReference type="PROSITE" id="PS50118">
    <property type="entry name" value="HMG_BOX_2"/>
    <property type="match status" value="1"/>
</dbReference>
<comment type="caution">
    <text evidence="5">The sequence shown here is derived from an EMBL/GenBank/DDBJ whole genome shotgun (WGS) entry which is preliminary data.</text>
</comment>
<dbReference type="SUPFAM" id="SSF47095">
    <property type="entry name" value="HMG-box"/>
    <property type="match status" value="1"/>
</dbReference>
<dbReference type="InterPro" id="IPR009071">
    <property type="entry name" value="HMG_box_dom"/>
</dbReference>
<dbReference type="InterPro" id="IPR050342">
    <property type="entry name" value="HMGB"/>
</dbReference>
<dbReference type="GO" id="GO:0005634">
    <property type="term" value="C:nucleus"/>
    <property type="evidence" value="ECO:0007669"/>
    <property type="project" value="UniProtKB-UniRule"/>
</dbReference>
<dbReference type="EMBL" id="CAJVPK010000009">
    <property type="protein sequence ID" value="CAG8432976.1"/>
    <property type="molecule type" value="Genomic_DNA"/>
</dbReference>
<keyword evidence="1 2" id="KW-0238">DNA-binding</keyword>
<keyword evidence="6" id="KW-1185">Reference proteome</keyword>
<organism evidence="5 6">
    <name type="scientific">Diversispora eburnea</name>
    <dbReference type="NCBI Taxonomy" id="1213867"/>
    <lineage>
        <taxon>Eukaryota</taxon>
        <taxon>Fungi</taxon>
        <taxon>Fungi incertae sedis</taxon>
        <taxon>Mucoromycota</taxon>
        <taxon>Glomeromycotina</taxon>
        <taxon>Glomeromycetes</taxon>
        <taxon>Diversisporales</taxon>
        <taxon>Diversisporaceae</taxon>
        <taxon>Diversispora</taxon>
    </lineage>
</organism>
<evidence type="ECO:0000256" key="3">
    <source>
        <dbReference type="SAM" id="MobiDB-lite"/>
    </source>
</evidence>
<proteinExistence type="predicted"/>
<dbReference type="OrthoDB" id="1919336at2759"/>
<dbReference type="PANTHER" id="PTHR48112:SF22">
    <property type="entry name" value="MITOCHONDRIAL TRANSCRIPTION FACTOR A, ISOFORM B"/>
    <property type="match status" value="1"/>
</dbReference>
<evidence type="ECO:0000313" key="5">
    <source>
        <dbReference type="EMBL" id="CAG8432976.1"/>
    </source>
</evidence>
<dbReference type="InterPro" id="IPR036910">
    <property type="entry name" value="HMG_box_dom_sf"/>
</dbReference>
<evidence type="ECO:0000256" key="2">
    <source>
        <dbReference type="PROSITE-ProRule" id="PRU00267"/>
    </source>
</evidence>
<evidence type="ECO:0000259" key="4">
    <source>
        <dbReference type="PROSITE" id="PS50118"/>
    </source>
</evidence>
<name>A0A9N8YHZ1_9GLOM</name>
<accession>A0A9N8YHZ1</accession>
<feature type="compositionally biased region" description="Polar residues" evidence="3">
    <location>
        <begin position="121"/>
        <end position="137"/>
    </location>
</feature>
<gene>
    <name evidence="5" type="ORF">DEBURN_LOCUS300</name>
</gene>
<evidence type="ECO:0000313" key="6">
    <source>
        <dbReference type="Proteomes" id="UP000789706"/>
    </source>
</evidence>
<reference evidence="5" key="1">
    <citation type="submission" date="2021-06" db="EMBL/GenBank/DDBJ databases">
        <authorList>
            <person name="Kallberg Y."/>
            <person name="Tangrot J."/>
            <person name="Rosling A."/>
        </authorList>
    </citation>
    <scope>NUCLEOTIDE SEQUENCE</scope>
    <source>
        <strain evidence="5">AZ414A</strain>
    </source>
</reference>
<dbReference type="AlphaFoldDB" id="A0A9N8YHZ1"/>
<feature type="DNA-binding region" description="HMG box" evidence="2">
    <location>
        <begin position="184"/>
        <end position="252"/>
    </location>
</feature>
<dbReference type="Pfam" id="PF00505">
    <property type="entry name" value="HMG_box"/>
    <property type="match status" value="1"/>
</dbReference>
<dbReference type="PANTHER" id="PTHR48112">
    <property type="entry name" value="HIGH MOBILITY GROUP PROTEIN DSP1"/>
    <property type="match status" value="1"/>
</dbReference>
<feature type="domain" description="HMG box" evidence="4">
    <location>
        <begin position="184"/>
        <end position="252"/>
    </location>
</feature>
<evidence type="ECO:0000256" key="1">
    <source>
        <dbReference type="ARBA" id="ARBA00023125"/>
    </source>
</evidence>
<feature type="region of interest" description="Disordered" evidence="3">
    <location>
        <begin position="121"/>
        <end position="189"/>
    </location>
</feature>
<dbReference type="SMART" id="SM00398">
    <property type="entry name" value="HMG"/>
    <property type="match status" value="1"/>
</dbReference>